<dbReference type="EMBL" id="JAPZVQ010000003">
    <property type="protein sequence ID" value="MDA1385079.1"/>
    <property type="molecule type" value="Genomic_DNA"/>
</dbReference>
<gene>
    <name evidence="14" type="ORF">J2S69_001188</name>
    <name evidence="13" type="ORF">O2L01_08795</name>
</gene>
<evidence type="ECO:0000313" key="13">
    <source>
        <dbReference type="EMBL" id="MDA1385079.1"/>
    </source>
</evidence>
<evidence type="ECO:0000256" key="8">
    <source>
        <dbReference type="RuleBase" id="RU361153"/>
    </source>
</evidence>
<evidence type="ECO:0000256" key="2">
    <source>
        <dbReference type="ARBA" id="ARBA00022729"/>
    </source>
</evidence>
<keyword evidence="3 8" id="KW-0378">Hydrolase</keyword>
<dbReference type="EMBL" id="JAVDYD010000001">
    <property type="protein sequence ID" value="MDR7337469.1"/>
    <property type="molecule type" value="Genomic_DNA"/>
</dbReference>
<dbReference type="InterPro" id="IPR016282">
    <property type="entry name" value="Glyco_hydro_5_endoGlcnase_B"/>
</dbReference>
<dbReference type="GO" id="GO:0009986">
    <property type="term" value="C:cell surface"/>
    <property type="evidence" value="ECO:0007669"/>
    <property type="project" value="TreeGrafter"/>
</dbReference>
<dbReference type="InterPro" id="IPR040946">
    <property type="entry name" value="CBM46"/>
</dbReference>
<keyword evidence="6 8" id="KW-0326">Glycosidase</keyword>
<reference evidence="13" key="1">
    <citation type="submission" date="2022-12" db="EMBL/GenBank/DDBJ databases">
        <title>Gycomyces niveus sp.nov., a novel actinomycete isolated from soil in Shouguang.</title>
        <authorList>
            <person name="Yang X."/>
        </authorList>
    </citation>
    <scope>NUCLEOTIDE SEQUENCE</scope>
    <source>
        <strain evidence="13">DSM 44724</strain>
    </source>
</reference>
<organism evidence="13 15">
    <name type="scientific">Glycomyces lechevalierae</name>
    <dbReference type="NCBI Taxonomy" id="256034"/>
    <lineage>
        <taxon>Bacteria</taxon>
        <taxon>Bacillati</taxon>
        <taxon>Actinomycetota</taxon>
        <taxon>Actinomycetes</taxon>
        <taxon>Glycomycetales</taxon>
        <taxon>Glycomycetaceae</taxon>
        <taxon>Glycomyces</taxon>
    </lineage>
</organism>
<evidence type="ECO:0000259" key="10">
    <source>
        <dbReference type="Pfam" id="PF00150"/>
    </source>
</evidence>
<evidence type="ECO:0000256" key="6">
    <source>
        <dbReference type="ARBA" id="ARBA00023295"/>
    </source>
</evidence>
<dbReference type="GO" id="GO:0030245">
    <property type="term" value="P:cellulose catabolic process"/>
    <property type="evidence" value="ECO:0007669"/>
    <property type="project" value="UniProtKB-KW"/>
</dbReference>
<dbReference type="PROSITE" id="PS00659">
    <property type="entry name" value="GLYCOSYL_HYDROL_F5"/>
    <property type="match status" value="1"/>
</dbReference>
<evidence type="ECO:0000256" key="4">
    <source>
        <dbReference type="ARBA" id="ARBA00023001"/>
    </source>
</evidence>
<dbReference type="SUPFAM" id="SSF51445">
    <property type="entry name" value="(Trans)glycosidases"/>
    <property type="match status" value="1"/>
</dbReference>
<dbReference type="Gene3D" id="3.20.20.80">
    <property type="entry name" value="Glycosidases"/>
    <property type="match status" value="1"/>
</dbReference>
<evidence type="ECO:0000256" key="5">
    <source>
        <dbReference type="ARBA" id="ARBA00023277"/>
    </source>
</evidence>
<keyword evidence="7" id="KW-0624">Polysaccharide degradation</keyword>
<keyword evidence="4" id="KW-0136">Cellulose degradation</keyword>
<feature type="domain" description="Carbohydrate binding X2" evidence="11">
    <location>
        <begin position="374"/>
        <end position="454"/>
    </location>
</feature>
<dbReference type="SUPFAM" id="SSF81296">
    <property type="entry name" value="E set domains"/>
    <property type="match status" value="1"/>
</dbReference>
<dbReference type="GO" id="GO:0008422">
    <property type="term" value="F:beta-glucosidase activity"/>
    <property type="evidence" value="ECO:0007669"/>
    <property type="project" value="TreeGrafter"/>
</dbReference>
<evidence type="ECO:0000313" key="15">
    <source>
        <dbReference type="Proteomes" id="UP001145799"/>
    </source>
</evidence>
<evidence type="ECO:0000256" key="3">
    <source>
        <dbReference type="ARBA" id="ARBA00022801"/>
    </source>
</evidence>
<dbReference type="AlphaFoldDB" id="A0A9X3SUP2"/>
<name>A0A9X3SUP2_9ACTN</name>
<feature type="signal peptide" evidence="9">
    <location>
        <begin position="1"/>
        <end position="27"/>
    </location>
</feature>
<evidence type="ECO:0000313" key="16">
    <source>
        <dbReference type="Proteomes" id="UP001183604"/>
    </source>
</evidence>
<dbReference type="InterPro" id="IPR017853">
    <property type="entry name" value="GH"/>
</dbReference>
<dbReference type="Pfam" id="PF18448">
    <property type="entry name" value="CBM46"/>
    <property type="match status" value="1"/>
</dbReference>
<dbReference type="Proteomes" id="UP001145799">
    <property type="component" value="Unassembled WGS sequence"/>
</dbReference>
<dbReference type="GO" id="GO:0005576">
    <property type="term" value="C:extracellular region"/>
    <property type="evidence" value="ECO:0007669"/>
    <property type="project" value="TreeGrafter"/>
</dbReference>
<keyword evidence="2 9" id="KW-0732">Signal</keyword>
<keyword evidence="5" id="KW-0119">Carbohydrate metabolism</keyword>
<dbReference type="PANTHER" id="PTHR31297:SF41">
    <property type="entry name" value="ENDOGLUCANASE, PUTATIVE (AFU_ORTHOLOGUE AFUA_5G01830)-RELATED"/>
    <property type="match status" value="1"/>
</dbReference>
<evidence type="ECO:0000259" key="11">
    <source>
        <dbReference type="Pfam" id="PF03442"/>
    </source>
</evidence>
<feature type="chain" id="PRO_5040843547" evidence="9">
    <location>
        <begin position="28"/>
        <end position="563"/>
    </location>
</feature>
<feature type="domain" description="Glycoside hydrolase family 5" evidence="10">
    <location>
        <begin position="63"/>
        <end position="339"/>
    </location>
</feature>
<dbReference type="InterPro" id="IPR014756">
    <property type="entry name" value="Ig_E-set"/>
</dbReference>
<dbReference type="InterPro" id="IPR013783">
    <property type="entry name" value="Ig-like_fold"/>
</dbReference>
<comment type="similarity">
    <text evidence="1 8">Belongs to the glycosyl hydrolase 5 (cellulase A) family.</text>
</comment>
<dbReference type="RefSeq" id="WP_270121533.1">
    <property type="nucleotide sequence ID" value="NZ_BAAAOM010000002.1"/>
</dbReference>
<feature type="domain" description="Endoglucanase B carbohydrate binding" evidence="12">
    <location>
        <begin position="458"/>
        <end position="562"/>
    </location>
</feature>
<evidence type="ECO:0000256" key="1">
    <source>
        <dbReference type="ARBA" id="ARBA00005641"/>
    </source>
</evidence>
<dbReference type="Pfam" id="PF03442">
    <property type="entry name" value="CBM_X2"/>
    <property type="match status" value="1"/>
</dbReference>
<dbReference type="Gene3D" id="2.60.40.10">
    <property type="entry name" value="Immunoglobulins"/>
    <property type="match status" value="1"/>
</dbReference>
<comment type="caution">
    <text evidence="13">The sequence shown here is derived from an EMBL/GenBank/DDBJ whole genome shotgun (WGS) entry which is preliminary data.</text>
</comment>
<evidence type="ECO:0000256" key="9">
    <source>
        <dbReference type="SAM" id="SignalP"/>
    </source>
</evidence>
<accession>A0A9X3SUP2</accession>
<evidence type="ECO:0000259" key="12">
    <source>
        <dbReference type="Pfam" id="PF18448"/>
    </source>
</evidence>
<protein>
    <submittedName>
        <fullName evidence="14">Aryl-phospho-beta-D-glucosidase BglC (GH1 family)</fullName>
    </submittedName>
    <submittedName>
        <fullName evidence="13">Cellulase family glycosylhydrolase</fullName>
    </submittedName>
</protein>
<keyword evidence="16" id="KW-1185">Reference proteome</keyword>
<dbReference type="PANTHER" id="PTHR31297">
    <property type="entry name" value="GLUCAN ENDO-1,6-BETA-GLUCOSIDASE B"/>
    <property type="match status" value="1"/>
</dbReference>
<evidence type="ECO:0000256" key="7">
    <source>
        <dbReference type="ARBA" id="ARBA00023326"/>
    </source>
</evidence>
<dbReference type="InterPro" id="IPR001547">
    <property type="entry name" value="Glyco_hydro_5"/>
</dbReference>
<dbReference type="Pfam" id="PF00150">
    <property type="entry name" value="Cellulase"/>
    <property type="match status" value="1"/>
</dbReference>
<dbReference type="InterPro" id="IPR018087">
    <property type="entry name" value="Glyco_hydro_5_CS"/>
</dbReference>
<proteinExistence type="inferred from homology"/>
<evidence type="ECO:0000313" key="14">
    <source>
        <dbReference type="EMBL" id="MDR7337469.1"/>
    </source>
</evidence>
<dbReference type="InterPro" id="IPR050386">
    <property type="entry name" value="Glycosyl_hydrolase_5"/>
</dbReference>
<reference evidence="14 16" key="2">
    <citation type="submission" date="2023-07" db="EMBL/GenBank/DDBJ databases">
        <title>Sequencing the genomes of 1000 actinobacteria strains.</title>
        <authorList>
            <person name="Klenk H.-P."/>
        </authorList>
    </citation>
    <scope>NUCLEOTIDE SEQUENCE [LARGE SCALE GENOMIC DNA]</scope>
    <source>
        <strain evidence="14 16">DSM 44724</strain>
    </source>
</reference>
<sequence length="563" mass="62286">MRYQPSRLLLAVPLALTLLIPTTAAQAERPEPASLTAVETVAAMQPGWNLGNTLDSMCCGEDETSWGNPMVTEELMEGIRDQGFNSIRIPVSWSYNTGPAPDYTIEPQVLDRVEEVVQMALDEDMYVMINIHHDSWQWLHEMPTDHDNVLARFDSIWSQVADRFKDYPPELVFESINEPFFEGASGPEQENELIAELNASFHEIVRGSGGGNEDRLLVLPTLHTSSDQDHLDALAAEIEALDDPMLAATTHNYSYWPFSVNIAGKTTYDEEVQGYLEGDFARLHDTFVSKGIPMIIGEFGLLNGGFVAVEYGEAMKFFEHFGYLARTNDITTMFWDNGQYFDRKEFDWQVEGLYDYLSESWTNRSGTAESDLLFVDPSEAGADQAITLNPNGLQFKSLYHGDRKLKPGRDYVVEGDTLTLKASLVDLLLGDGAPGTREQLSVRYSDGVPWTLNVIASDTPVLEDATGTTDAFAIPTEYNGDMVATLEATYEDGTGAGPHDWTVYKEYGVAYDPDYANGVFKLTPTFFDAVTDGAAVNLTVHFRSGKTVAYTVTKNGTAVTGTA</sequence>
<dbReference type="InterPro" id="IPR005102">
    <property type="entry name" value="Carbo-bd_X2"/>
</dbReference>
<dbReference type="PIRSF" id="PIRSF001043">
    <property type="entry name" value="Endoglucanase_B"/>
    <property type="match status" value="1"/>
</dbReference>
<dbReference type="Proteomes" id="UP001183604">
    <property type="component" value="Unassembled WGS sequence"/>
</dbReference>